<protein>
    <submittedName>
        <fullName evidence="2">Uncharacterized protein</fullName>
    </submittedName>
</protein>
<dbReference type="PANTHER" id="PTHR42030">
    <property type="entry name" value="DRBM DOMAIN-CONTAINING PROTEIN"/>
    <property type="match status" value="1"/>
</dbReference>
<dbReference type="SUPFAM" id="SSF54768">
    <property type="entry name" value="dsRNA-binding domain-like"/>
    <property type="match status" value="1"/>
</dbReference>
<dbReference type="AlphaFoldDB" id="A0A5N6TQI2"/>
<reference evidence="2 3" key="1">
    <citation type="submission" date="2019-04" db="EMBL/GenBank/DDBJ databases">
        <title>Friends and foes A comparative genomics study of 23 Aspergillus species from section Flavi.</title>
        <authorList>
            <consortium name="DOE Joint Genome Institute"/>
            <person name="Kjaerbolling I."/>
            <person name="Vesth T."/>
            <person name="Frisvad J.C."/>
            <person name="Nybo J.L."/>
            <person name="Theobald S."/>
            <person name="Kildgaard S."/>
            <person name="Isbrandt T."/>
            <person name="Kuo A."/>
            <person name="Sato A."/>
            <person name="Lyhne E.K."/>
            <person name="Kogle M.E."/>
            <person name="Wiebenga A."/>
            <person name="Kun R.S."/>
            <person name="Lubbers R.J."/>
            <person name="Makela M.R."/>
            <person name="Barry K."/>
            <person name="Chovatia M."/>
            <person name="Clum A."/>
            <person name="Daum C."/>
            <person name="Haridas S."/>
            <person name="He G."/>
            <person name="LaButti K."/>
            <person name="Lipzen A."/>
            <person name="Mondo S."/>
            <person name="Riley R."/>
            <person name="Salamov A."/>
            <person name="Simmons B.A."/>
            <person name="Magnuson J.K."/>
            <person name="Henrissat B."/>
            <person name="Mortensen U.H."/>
            <person name="Larsen T.O."/>
            <person name="Devries R.P."/>
            <person name="Grigoriev I.V."/>
            <person name="Machida M."/>
            <person name="Baker S.E."/>
            <person name="Andersen M.R."/>
        </authorList>
    </citation>
    <scope>NUCLEOTIDE SEQUENCE [LARGE SCALE GENOMIC DNA]</scope>
    <source>
        <strain evidence="2 3">IBT 18842</strain>
    </source>
</reference>
<dbReference type="EMBL" id="ML742162">
    <property type="protein sequence ID" value="KAE8148399.1"/>
    <property type="molecule type" value="Genomic_DNA"/>
</dbReference>
<evidence type="ECO:0000256" key="1">
    <source>
        <dbReference type="SAM" id="MobiDB-lite"/>
    </source>
</evidence>
<accession>A0A5N6TQI2</accession>
<name>A0A5N6TQI2_ASPAV</name>
<dbReference type="PANTHER" id="PTHR42030:SF1">
    <property type="entry name" value="DRBM DOMAIN-CONTAINING PROTEIN"/>
    <property type="match status" value="1"/>
</dbReference>
<feature type="region of interest" description="Disordered" evidence="1">
    <location>
        <begin position="86"/>
        <end position="110"/>
    </location>
</feature>
<dbReference type="Proteomes" id="UP000325780">
    <property type="component" value="Unassembled WGS sequence"/>
</dbReference>
<dbReference type="OrthoDB" id="5418749at2759"/>
<dbReference type="Gene3D" id="3.30.160.20">
    <property type="match status" value="1"/>
</dbReference>
<evidence type="ECO:0000313" key="2">
    <source>
        <dbReference type="EMBL" id="KAE8148399.1"/>
    </source>
</evidence>
<keyword evidence="3" id="KW-1185">Reference proteome</keyword>
<sequence length="110" mass="12392">MSYQSGSQGSAPRVKWQDQLASVCRVNKWPAPTYNIVSDRRGGRTAWSSYVTLPGRQLQGRYWYDGAYIDNAKEDAAEVAMIFINRAQSQQSKSSPPFPGSIERTDSTRR</sequence>
<dbReference type="CDD" id="cd00048">
    <property type="entry name" value="DSRM_SF"/>
    <property type="match status" value="1"/>
</dbReference>
<proteinExistence type="predicted"/>
<gene>
    <name evidence="2" type="ORF">BDV25DRAFT_18888</name>
</gene>
<organism evidence="2 3">
    <name type="scientific">Aspergillus avenaceus</name>
    <dbReference type="NCBI Taxonomy" id="36643"/>
    <lineage>
        <taxon>Eukaryota</taxon>
        <taxon>Fungi</taxon>
        <taxon>Dikarya</taxon>
        <taxon>Ascomycota</taxon>
        <taxon>Pezizomycotina</taxon>
        <taxon>Eurotiomycetes</taxon>
        <taxon>Eurotiomycetidae</taxon>
        <taxon>Eurotiales</taxon>
        <taxon>Aspergillaceae</taxon>
        <taxon>Aspergillus</taxon>
        <taxon>Aspergillus subgen. Circumdati</taxon>
    </lineage>
</organism>
<evidence type="ECO:0000313" key="3">
    <source>
        <dbReference type="Proteomes" id="UP000325780"/>
    </source>
</evidence>